<proteinExistence type="predicted"/>
<evidence type="ECO:0000313" key="3">
    <source>
        <dbReference type="Proteomes" id="UP000314294"/>
    </source>
</evidence>
<feature type="region of interest" description="Disordered" evidence="1">
    <location>
        <begin position="1"/>
        <end position="21"/>
    </location>
</feature>
<comment type="caution">
    <text evidence="2">The sequence shown here is derived from an EMBL/GenBank/DDBJ whole genome shotgun (WGS) entry which is preliminary data.</text>
</comment>
<sequence>MASSSSSGTWGMVRGSVSSGPWKVSSVRGMYHLLSYCWFLLRCEEGSADGEGLAQSSRSVKRKTCRNFLAPSTSSTMKLSLSSWRL</sequence>
<dbReference type="AlphaFoldDB" id="A0A4Z2I0F9"/>
<name>A0A4Z2I0F9_9TELE</name>
<evidence type="ECO:0000256" key="1">
    <source>
        <dbReference type="SAM" id="MobiDB-lite"/>
    </source>
</evidence>
<accession>A0A4Z2I0F9</accession>
<dbReference type="Proteomes" id="UP000314294">
    <property type="component" value="Unassembled WGS sequence"/>
</dbReference>
<keyword evidence="3" id="KW-1185">Reference proteome</keyword>
<evidence type="ECO:0000313" key="2">
    <source>
        <dbReference type="EMBL" id="TNN70764.1"/>
    </source>
</evidence>
<dbReference type="EMBL" id="SRLO01000159">
    <property type="protein sequence ID" value="TNN70764.1"/>
    <property type="molecule type" value="Genomic_DNA"/>
</dbReference>
<reference evidence="2 3" key="1">
    <citation type="submission" date="2019-03" db="EMBL/GenBank/DDBJ databases">
        <title>First draft genome of Liparis tanakae, snailfish: a comprehensive survey of snailfish specific genes.</title>
        <authorList>
            <person name="Kim W."/>
            <person name="Song I."/>
            <person name="Jeong J.-H."/>
            <person name="Kim D."/>
            <person name="Kim S."/>
            <person name="Ryu S."/>
            <person name="Song J.Y."/>
            <person name="Lee S.K."/>
        </authorList>
    </citation>
    <scope>NUCLEOTIDE SEQUENCE [LARGE SCALE GENOMIC DNA]</scope>
    <source>
        <tissue evidence="2">Muscle</tissue>
    </source>
</reference>
<protein>
    <submittedName>
        <fullName evidence="2">Uncharacterized protein</fullName>
    </submittedName>
</protein>
<organism evidence="2 3">
    <name type="scientific">Liparis tanakae</name>
    <name type="common">Tanaka's snailfish</name>
    <dbReference type="NCBI Taxonomy" id="230148"/>
    <lineage>
        <taxon>Eukaryota</taxon>
        <taxon>Metazoa</taxon>
        <taxon>Chordata</taxon>
        <taxon>Craniata</taxon>
        <taxon>Vertebrata</taxon>
        <taxon>Euteleostomi</taxon>
        <taxon>Actinopterygii</taxon>
        <taxon>Neopterygii</taxon>
        <taxon>Teleostei</taxon>
        <taxon>Neoteleostei</taxon>
        <taxon>Acanthomorphata</taxon>
        <taxon>Eupercaria</taxon>
        <taxon>Perciformes</taxon>
        <taxon>Cottioidei</taxon>
        <taxon>Cottales</taxon>
        <taxon>Liparidae</taxon>
        <taxon>Liparis</taxon>
    </lineage>
</organism>
<gene>
    <name evidence="2" type="ORF">EYF80_019047</name>
</gene>